<name>A0A6D0XKL2_ECOLX</name>
<protein>
    <submittedName>
        <fullName evidence="1">PTS glucitol/sorbitol transporter subunit IIC</fullName>
    </submittedName>
</protein>
<proteinExistence type="predicted"/>
<feature type="non-terminal residue" evidence="1">
    <location>
        <position position="1"/>
    </location>
</feature>
<comment type="caution">
    <text evidence="1">The sequence shown here is derived from an EMBL/GenBank/DDBJ whole genome shotgun (WGS) entry which is preliminary data.</text>
</comment>
<organism evidence="1">
    <name type="scientific">Escherichia coli</name>
    <dbReference type="NCBI Taxonomy" id="562"/>
    <lineage>
        <taxon>Bacteria</taxon>
        <taxon>Pseudomonadati</taxon>
        <taxon>Pseudomonadota</taxon>
        <taxon>Gammaproteobacteria</taxon>
        <taxon>Enterobacterales</taxon>
        <taxon>Enterobacteriaceae</taxon>
        <taxon>Escherichia</taxon>
    </lineage>
</organism>
<gene>
    <name evidence="1" type="primary">srlA</name>
    <name evidence="1" type="ORF">GXK51_08025</name>
</gene>
<dbReference type="AlphaFoldDB" id="A0A6D0XKL2"/>
<sequence>DLTTAIFEKKMGIQLEQKVHLAGATS</sequence>
<evidence type="ECO:0000313" key="1">
    <source>
        <dbReference type="EMBL" id="NDL78640.1"/>
    </source>
</evidence>
<dbReference type="EMBL" id="JAAECA010000023">
    <property type="protein sequence ID" value="NDL78640.1"/>
    <property type="molecule type" value="Genomic_DNA"/>
</dbReference>
<accession>A0A6D0XKL2</accession>
<reference evidence="1" key="1">
    <citation type="submission" date="2020-01" db="EMBL/GenBank/DDBJ databases">
        <title>Draft Genome Sequences of Shiga Toxin-Producing Escherichia coli from Food and Clinical samples.</title>
        <authorList>
            <person name="Alotaibi K."/>
            <person name="Han J."/>
            <person name="Kim M."/>
            <person name="Khan A."/>
        </authorList>
    </citation>
    <scope>NUCLEOTIDE SEQUENCE</scope>
    <source>
        <strain evidence="1">EC872416</strain>
    </source>
</reference>